<proteinExistence type="predicted"/>
<organism evidence="1 2">
    <name type="scientific">Monilinia fructigena</name>
    <dbReference type="NCBI Taxonomy" id="38457"/>
    <lineage>
        <taxon>Eukaryota</taxon>
        <taxon>Fungi</taxon>
        <taxon>Dikarya</taxon>
        <taxon>Ascomycota</taxon>
        <taxon>Pezizomycotina</taxon>
        <taxon>Leotiomycetes</taxon>
        <taxon>Helotiales</taxon>
        <taxon>Sclerotiniaceae</taxon>
        <taxon>Monilinia</taxon>
    </lineage>
</organism>
<dbReference type="EMBL" id="QKRW01000034">
    <property type="protein sequence ID" value="RAL61169.1"/>
    <property type="molecule type" value="Genomic_DNA"/>
</dbReference>
<evidence type="ECO:0000313" key="2">
    <source>
        <dbReference type="Proteomes" id="UP000249056"/>
    </source>
</evidence>
<keyword evidence="2" id="KW-1185">Reference proteome</keyword>
<comment type="caution">
    <text evidence="1">The sequence shown here is derived from an EMBL/GenBank/DDBJ whole genome shotgun (WGS) entry which is preliminary data.</text>
</comment>
<reference evidence="1 2" key="1">
    <citation type="submission" date="2018-06" db="EMBL/GenBank/DDBJ databases">
        <title>Genome Sequence of the Brown Rot Fungal Pathogen Monilinia fructigena.</title>
        <authorList>
            <person name="Landi L."/>
            <person name="De Miccolis Angelini R.M."/>
            <person name="Pollastro S."/>
            <person name="Abate D."/>
            <person name="Faretra F."/>
            <person name="Romanazzi G."/>
        </authorList>
    </citation>
    <scope>NUCLEOTIDE SEQUENCE [LARGE SCALE GENOMIC DNA]</scope>
    <source>
        <strain evidence="1 2">Mfrg269</strain>
    </source>
</reference>
<dbReference type="AlphaFoldDB" id="A0A395IS47"/>
<evidence type="ECO:0000313" key="1">
    <source>
        <dbReference type="EMBL" id="RAL61169.1"/>
    </source>
</evidence>
<gene>
    <name evidence="1" type="ORF">DID88_010508</name>
</gene>
<sequence>MVVKLLEERKRVEYLGSWAVGGGNVVVDVEVEVEDMDVGEVRDIREAGNIAAENMDVGEAGNVEDVDAEKRDVGDGGMELEALDTENIRI</sequence>
<protein>
    <submittedName>
        <fullName evidence="1">Uncharacterized protein</fullName>
    </submittedName>
</protein>
<name>A0A395IS47_9HELO</name>
<dbReference type="Proteomes" id="UP000249056">
    <property type="component" value="Unassembled WGS sequence"/>
</dbReference>
<accession>A0A395IS47</accession>